<dbReference type="VEuPathDB" id="FungiDB:AO090026000405"/>
<dbReference type="AlphaFoldDB" id="A0A1S9E0U9"/>
<dbReference type="Proteomes" id="UP000190312">
    <property type="component" value="Unassembled WGS sequence"/>
</dbReference>
<comment type="caution">
    <text evidence="1">The sequence shown here is derived from an EMBL/GenBank/DDBJ whole genome shotgun (WGS) entry which is preliminary data.</text>
</comment>
<name>A0A1S9E0U9_ASPOZ</name>
<gene>
    <name evidence="1" type="ORF">OAory_01034720</name>
</gene>
<dbReference type="OrthoDB" id="2958217at2759"/>
<organism evidence="1 2">
    <name type="scientific">Aspergillus oryzae</name>
    <name type="common">Yellow koji mold</name>
    <dbReference type="NCBI Taxonomy" id="5062"/>
    <lineage>
        <taxon>Eukaryota</taxon>
        <taxon>Fungi</taxon>
        <taxon>Dikarya</taxon>
        <taxon>Ascomycota</taxon>
        <taxon>Pezizomycotina</taxon>
        <taxon>Eurotiomycetes</taxon>
        <taxon>Eurotiomycetidae</taxon>
        <taxon>Eurotiales</taxon>
        <taxon>Aspergillaceae</taxon>
        <taxon>Aspergillus</taxon>
        <taxon>Aspergillus subgen. Circumdati</taxon>
    </lineage>
</organism>
<sequence>MRITVRGLHKKRTNVPIRYLIRFSGYPAYNVRFRVFFGLPFSGFYVALPWRTQSGQYFPRDGRQNIFPSWSWAATQGEVELLYPKSGAILRLKDHFAGPLAMWAVPDVDTGKPRIIRYQSGGSGPSFLTRSSTLLSAVMAYKAGCYPGDPHPELETDRTWKQYDELLHKLWPSYDDFFNDALVLLHPDHAQHDLLINHISKRFEHIGKAGMAYIYTQSLRVRAVLSHQSRGYFPNGTMELQTELGDSIGWLFPRTIAYGRLFDLQNPSPEIFFDALALSLGAICLTGFDGHEVNEVCCYDCEGVPMKFQSHFIGSVVDLMIVDTRDGVSTRIALGRAFLRIWANASPKSQSFILV</sequence>
<evidence type="ECO:0000313" key="2">
    <source>
        <dbReference type="Proteomes" id="UP000190312"/>
    </source>
</evidence>
<evidence type="ECO:0000313" key="1">
    <source>
        <dbReference type="EMBL" id="OOO14877.1"/>
    </source>
</evidence>
<dbReference type="EMBL" id="MKZY01000001">
    <property type="protein sequence ID" value="OOO14877.1"/>
    <property type="molecule type" value="Genomic_DNA"/>
</dbReference>
<reference evidence="1 2" key="1">
    <citation type="submission" date="2016-10" db="EMBL/GenBank/DDBJ databases">
        <title>Genome sequencing of Aspergillus oryzae BCC7051.</title>
        <authorList>
            <person name="Thammarongtham C."/>
            <person name="Vorapreeda T."/>
            <person name="Nookaew I."/>
            <person name="Srisuk T."/>
            <person name="Land M."/>
            <person name="Jeennor S."/>
            <person name="Laoteng K."/>
        </authorList>
    </citation>
    <scope>NUCLEOTIDE SEQUENCE [LARGE SCALE GENOMIC DNA]</scope>
    <source>
        <strain evidence="1 2">BCC7051</strain>
    </source>
</reference>
<protein>
    <submittedName>
        <fullName evidence="1">Uncharacterized protein</fullName>
    </submittedName>
</protein>
<accession>A0A1S9E0U9</accession>
<proteinExistence type="predicted"/>